<dbReference type="RefSeq" id="WP_231930133.1">
    <property type="nucleotide sequence ID" value="NZ_LT629749.1"/>
</dbReference>
<gene>
    <name evidence="3" type="ORF">SAMN04488543_3641</name>
</gene>
<dbReference type="Gene3D" id="3.40.50.12780">
    <property type="entry name" value="N-terminal domain of ligase-like"/>
    <property type="match status" value="1"/>
</dbReference>
<dbReference type="InterPro" id="IPR025110">
    <property type="entry name" value="AMP-bd_C"/>
</dbReference>
<dbReference type="Pfam" id="PF00501">
    <property type="entry name" value="AMP-binding"/>
    <property type="match status" value="1"/>
</dbReference>
<feature type="domain" description="AMP-dependent synthetase/ligase" evidence="1">
    <location>
        <begin position="55"/>
        <end position="224"/>
    </location>
</feature>
<dbReference type="InterPro" id="IPR050237">
    <property type="entry name" value="ATP-dep_AMP-bd_enzyme"/>
</dbReference>
<dbReference type="STRING" id="546871.SAMN04488543_3641"/>
<dbReference type="InterPro" id="IPR000873">
    <property type="entry name" value="AMP-dep_synth/lig_dom"/>
</dbReference>
<dbReference type="Pfam" id="PF13193">
    <property type="entry name" value="AMP-binding_C"/>
    <property type="match status" value="1"/>
</dbReference>
<dbReference type="SUPFAM" id="SSF56801">
    <property type="entry name" value="Acetyl-CoA synthetase-like"/>
    <property type="match status" value="1"/>
</dbReference>
<proteinExistence type="predicted"/>
<feature type="domain" description="AMP-binding enzyme C-terminal" evidence="2">
    <location>
        <begin position="308"/>
        <end position="371"/>
    </location>
</feature>
<dbReference type="Proteomes" id="UP000199092">
    <property type="component" value="Chromosome I"/>
</dbReference>
<evidence type="ECO:0000313" key="3">
    <source>
        <dbReference type="EMBL" id="SDT30531.1"/>
    </source>
</evidence>
<evidence type="ECO:0000313" key="4">
    <source>
        <dbReference type="Proteomes" id="UP000199092"/>
    </source>
</evidence>
<keyword evidence="4" id="KW-1185">Reference proteome</keyword>
<accession>A0A1H1Z9T5</accession>
<dbReference type="GO" id="GO:0016878">
    <property type="term" value="F:acid-thiol ligase activity"/>
    <property type="evidence" value="ECO:0007669"/>
    <property type="project" value="UniProtKB-ARBA"/>
</dbReference>
<organism evidence="3 4">
    <name type="scientific">Friedmanniella luteola</name>
    <dbReference type="NCBI Taxonomy" id="546871"/>
    <lineage>
        <taxon>Bacteria</taxon>
        <taxon>Bacillati</taxon>
        <taxon>Actinomycetota</taxon>
        <taxon>Actinomycetes</taxon>
        <taxon>Propionibacteriales</taxon>
        <taxon>Nocardioidaceae</taxon>
        <taxon>Friedmanniella</taxon>
    </lineage>
</organism>
<dbReference type="EMBL" id="LT629749">
    <property type="protein sequence ID" value="SDT30531.1"/>
    <property type="molecule type" value="Genomic_DNA"/>
</dbReference>
<dbReference type="Gene3D" id="3.30.300.30">
    <property type="match status" value="1"/>
</dbReference>
<dbReference type="PANTHER" id="PTHR43767:SF1">
    <property type="entry name" value="NONRIBOSOMAL PEPTIDE SYNTHASE PES1 (EUROFUNG)-RELATED"/>
    <property type="match status" value="1"/>
</dbReference>
<dbReference type="InterPro" id="IPR042099">
    <property type="entry name" value="ANL_N_sf"/>
</dbReference>
<reference evidence="3 4" key="1">
    <citation type="submission" date="2016-10" db="EMBL/GenBank/DDBJ databases">
        <authorList>
            <person name="de Groot N.N."/>
        </authorList>
    </citation>
    <scope>NUCLEOTIDE SEQUENCE [LARGE SCALE GENOMIC DNA]</scope>
    <source>
        <strain evidence="3 4">DSM 21741</strain>
    </source>
</reference>
<evidence type="ECO:0000259" key="1">
    <source>
        <dbReference type="Pfam" id="PF00501"/>
    </source>
</evidence>
<dbReference type="PANTHER" id="PTHR43767">
    <property type="entry name" value="LONG-CHAIN-FATTY-ACID--COA LIGASE"/>
    <property type="match status" value="1"/>
</dbReference>
<dbReference type="AlphaFoldDB" id="A0A1H1Z9T5"/>
<name>A0A1H1Z9T5_9ACTN</name>
<evidence type="ECO:0000259" key="2">
    <source>
        <dbReference type="Pfam" id="PF13193"/>
    </source>
</evidence>
<protein>
    <submittedName>
        <fullName evidence="3">O-succinylbenzoic acid--CoA ligase</fullName>
    </submittedName>
</protein>
<keyword evidence="3" id="KW-0436">Ligase</keyword>
<sequence length="395" mass="40123">MQQEVRGPGSGGSRLRLVEAPDLPTALADALAGGRPVAPLPPAPLEQQQAREMLAADQPLEEGVAVVVSTSGSTGRPKGVLLSAAAVVASARATEERLGGPGDWALALPPHYVAGLMVLARAQLGGTRAHPAAGDLADLPAVVARMEGRRYLSVVPTQLARALPQPAVAGALAGFDAVLVGGGPLPPALAAAAGAAGVRVVTTYGMSETCGGCVYDGVPLAGVDVALAEDGRVSLGGPVLFAGYRGRPELTAEAVVDGRLRTADRARWLDGRLVVLGRVDDVVVSGGLNVDLAEVERRLRGWPGLAGSDVVVVGVPDPDWGTAVVAVVERADWSDADTAAVRAHLRDDLPAYATPRRVLGRGRLPRTSSGKIDRLRLVAGLSGSGHAGAPTTGDA</sequence>
<dbReference type="InterPro" id="IPR045851">
    <property type="entry name" value="AMP-bd_C_sf"/>
</dbReference>